<accession>A0A699L784</accession>
<feature type="compositionally biased region" description="Basic and acidic residues" evidence="1">
    <location>
        <begin position="54"/>
        <end position="65"/>
    </location>
</feature>
<protein>
    <submittedName>
        <fullName evidence="2">Reverse transcriptase domain-containing protein</fullName>
    </submittedName>
</protein>
<dbReference type="EMBL" id="BKCJ010594206">
    <property type="protein sequence ID" value="GFB28998.1"/>
    <property type="molecule type" value="Genomic_DNA"/>
</dbReference>
<gene>
    <name evidence="2" type="ORF">Tci_700969</name>
</gene>
<reference evidence="2" key="1">
    <citation type="journal article" date="2019" name="Sci. Rep.">
        <title>Draft genome of Tanacetum cinerariifolium, the natural source of mosquito coil.</title>
        <authorList>
            <person name="Yamashiro T."/>
            <person name="Shiraishi A."/>
            <person name="Satake H."/>
            <person name="Nakayama K."/>
        </authorList>
    </citation>
    <scope>NUCLEOTIDE SEQUENCE</scope>
</reference>
<dbReference type="AlphaFoldDB" id="A0A699L784"/>
<feature type="region of interest" description="Disordered" evidence="1">
    <location>
        <begin position="54"/>
        <end position="78"/>
    </location>
</feature>
<sequence length="78" mass="9097">MFPEESAKVKRYVGGLPDMIHDSVKASKPQSMQEAIEFATEMMDKNMLIVAERQSENKKKFEDTSRNNQNQQYNIQKE</sequence>
<comment type="caution">
    <text evidence="2">The sequence shown here is derived from an EMBL/GenBank/DDBJ whole genome shotgun (WGS) entry which is preliminary data.</text>
</comment>
<evidence type="ECO:0000313" key="2">
    <source>
        <dbReference type="EMBL" id="GFB28998.1"/>
    </source>
</evidence>
<dbReference type="GO" id="GO:0003964">
    <property type="term" value="F:RNA-directed DNA polymerase activity"/>
    <property type="evidence" value="ECO:0007669"/>
    <property type="project" value="UniProtKB-KW"/>
</dbReference>
<keyword evidence="2" id="KW-0808">Transferase</keyword>
<proteinExistence type="predicted"/>
<feature type="compositionally biased region" description="Polar residues" evidence="1">
    <location>
        <begin position="66"/>
        <end position="78"/>
    </location>
</feature>
<name>A0A699L784_TANCI</name>
<keyword evidence="2" id="KW-0695">RNA-directed DNA polymerase</keyword>
<organism evidence="2">
    <name type="scientific">Tanacetum cinerariifolium</name>
    <name type="common">Dalmatian daisy</name>
    <name type="synonym">Chrysanthemum cinerariifolium</name>
    <dbReference type="NCBI Taxonomy" id="118510"/>
    <lineage>
        <taxon>Eukaryota</taxon>
        <taxon>Viridiplantae</taxon>
        <taxon>Streptophyta</taxon>
        <taxon>Embryophyta</taxon>
        <taxon>Tracheophyta</taxon>
        <taxon>Spermatophyta</taxon>
        <taxon>Magnoliopsida</taxon>
        <taxon>eudicotyledons</taxon>
        <taxon>Gunneridae</taxon>
        <taxon>Pentapetalae</taxon>
        <taxon>asterids</taxon>
        <taxon>campanulids</taxon>
        <taxon>Asterales</taxon>
        <taxon>Asteraceae</taxon>
        <taxon>Asteroideae</taxon>
        <taxon>Anthemideae</taxon>
        <taxon>Anthemidinae</taxon>
        <taxon>Tanacetum</taxon>
    </lineage>
</organism>
<evidence type="ECO:0000256" key="1">
    <source>
        <dbReference type="SAM" id="MobiDB-lite"/>
    </source>
</evidence>
<keyword evidence="2" id="KW-0548">Nucleotidyltransferase</keyword>